<accession>A0ABV3TZ50</accession>
<organism evidence="1 2">
    <name type="scientific">Zhongshania arctica</name>
    <dbReference type="NCBI Taxonomy" id="3238302"/>
    <lineage>
        <taxon>Bacteria</taxon>
        <taxon>Pseudomonadati</taxon>
        <taxon>Pseudomonadota</taxon>
        <taxon>Gammaproteobacteria</taxon>
        <taxon>Cellvibrionales</taxon>
        <taxon>Spongiibacteraceae</taxon>
        <taxon>Zhongshania</taxon>
    </lineage>
</organism>
<evidence type="ECO:0000313" key="1">
    <source>
        <dbReference type="EMBL" id="MEX1666447.1"/>
    </source>
</evidence>
<dbReference type="Proteomes" id="UP001557484">
    <property type="component" value="Unassembled WGS sequence"/>
</dbReference>
<protein>
    <recommendedName>
        <fullName evidence="3">Fis family transcriptional regulator</fullName>
    </recommendedName>
</protein>
<comment type="caution">
    <text evidence="1">The sequence shown here is derived from an EMBL/GenBank/DDBJ whole genome shotgun (WGS) entry which is preliminary data.</text>
</comment>
<proteinExistence type="predicted"/>
<reference evidence="1 2" key="1">
    <citation type="journal article" date="2011" name="Int. J. Syst. Evol. Microbiol.">
        <title>Zhongshania antarctica gen. nov., sp. nov. and Zhongshania guokunii sp. nov., gammaproteobacteria respectively isolated from coastal attached (fast) ice and surface seawater of the Antarctic.</title>
        <authorList>
            <person name="Li H.J."/>
            <person name="Zhang X.Y."/>
            <person name="Chen C.X."/>
            <person name="Zhang Y.J."/>
            <person name="Gao Z.M."/>
            <person name="Yu Y."/>
            <person name="Chen X.L."/>
            <person name="Chen B."/>
            <person name="Zhang Y.Z."/>
        </authorList>
    </citation>
    <scope>NUCLEOTIDE SEQUENCE [LARGE SCALE GENOMIC DNA]</scope>
    <source>
        <strain evidence="1 2">R06B22</strain>
    </source>
</reference>
<sequence>MRKTDKKLENTIRAELTEVCEYALDHTQGFLWLTHTVDYQRFPSSLEVRCVFTPESLQAAIQDRPLNSLIISKLKNVDITIQNEKIRYTLEIIH</sequence>
<dbReference type="RefSeq" id="WP_368376521.1">
    <property type="nucleotide sequence ID" value="NZ_JBFRYB010000001.1"/>
</dbReference>
<evidence type="ECO:0008006" key="3">
    <source>
        <dbReference type="Google" id="ProtNLM"/>
    </source>
</evidence>
<keyword evidence="2" id="KW-1185">Reference proteome</keyword>
<name>A0ABV3TZ50_9GAMM</name>
<gene>
    <name evidence="1" type="ORF">AB4875_13220</name>
</gene>
<dbReference type="EMBL" id="JBFRYB010000001">
    <property type="protein sequence ID" value="MEX1666447.1"/>
    <property type="molecule type" value="Genomic_DNA"/>
</dbReference>
<evidence type="ECO:0000313" key="2">
    <source>
        <dbReference type="Proteomes" id="UP001557484"/>
    </source>
</evidence>